<dbReference type="Proteomes" id="UP000016426">
    <property type="component" value="Unassembled WGS sequence"/>
</dbReference>
<comment type="caution">
    <text evidence="6">The sequence shown here is derived from an EMBL/GenBank/DDBJ whole genome shotgun (WGS) entry which is preliminary data.</text>
</comment>
<dbReference type="SUPFAM" id="SSF103481">
    <property type="entry name" value="Multidrug resistance efflux transporter EmrE"/>
    <property type="match status" value="1"/>
</dbReference>
<organism evidence="6 7">
    <name type="scientific">Pseudogulbenkiania ferrooxidans EGD-HP2</name>
    <dbReference type="NCBI Taxonomy" id="1388764"/>
    <lineage>
        <taxon>Bacteria</taxon>
        <taxon>Pseudomonadati</taxon>
        <taxon>Pseudomonadota</taxon>
        <taxon>Betaproteobacteria</taxon>
        <taxon>Neisseriales</taxon>
        <taxon>Chromobacteriaceae</taxon>
        <taxon>Pseudogulbenkiania</taxon>
    </lineage>
</organism>
<evidence type="ECO:0000256" key="4">
    <source>
        <dbReference type="ARBA" id="ARBA00023136"/>
    </source>
</evidence>
<name>A0ABP2XJL8_9NEIS</name>
<feature type="transmembrane region" description="Helical" evidence="5">
    <location>
        <begin position="107"/>
        <end position="126"/>
    </location>
</feature>
<evidence type="ECO:0000256" key="2">
    <source>
        <dbReference type="ARBA" id="ARBA00022692"/>
    </source>
</evidence>
<feature type="transmembrane region" description="Helical" evidence="5">
    <location>
        <begin position="82"/>
        <end position="100"/>
    </location>
</feature>
<keyword evidence="7" id="KW-1185">Reference proteome</keyword>
<comment type="subcellular location">
    <subcellularLocation>
        <location evidence="5">Cell membrane</location>
        <topology evidence="5">Multi-pass membrane protein</topology>
    </subcellularLocation>
</comment>
<protein>
    <submittedName>
        <fullName evidence="6">Membrane protein</fullName>
    </submittedName>
</protein>
<keyword evidence="2 5" id="KW-0812">Transmembrane</keyword>
<dbReference type="HAMAP" id="MF_00010">
    <property type="entry name" value="UPF0060"/>
    <property type="match status" value="1"/>
</dbReference>
<keyword evidence="4 5" id="KW-0472">Membrane</keyword>
<evidence type="ECO:0000256" key="3">
    <source>
        <dbReference type="ARBA" id="ARBA00022989"/>
    </source>
</evidence>
<evidence type="ECO:0000313" key="6">
    <source>
        <dbReference type="EMBL" id="ERE04662.1"/>
    </source>
</evidence>
<accession>A0ABP2XJL8</accession>
<dbReference type="PANTHER" id="PTHR36116:SF1">
    <property type="entry name" value="UPF0060 MEMBRANE PROTEIN YNFA"/>
    <property type="match status" value="1"/>
</dbReference>
<keyword evidence="1 5" id="KW-1003">Cell membrane</keyword>
<evidence type="ECO:0000256" key="5">
    <source>
        <dbReference type="HAMAP-Rule" id="MF_00010"/>
    </source>
</evidence>
<gene>
    <name evidence="6" type="ORF">O166_10990</name>
</gene>
<keyword evidence="3 5" id="KW-1133">Transmembrane helix</keyword>
<feature type="transmembrane region" description="Helical" evidence="5">
    <location>
        <begin position="54"/>
        <end position="76"/>
    </location>
</feature>
<comment type="similarity">
    <text evidence="5">Belongs to the UPF0060 family.</text>
</comment>
<reference evidence="6 7" key="1">
    <citation type="journal article" date="2013" name="Genome Announc.">
        <title>Genome Sequence of the Pigment-Producing Bacterium Pseudogulbenkiania ferrooxidans, Isolated from Loktak Lake.</title>
        <authorList>
            <person name="Puranik S."/>
            <person name="Talkal R."/>
            <person name="Qureshi A."/>
            <person name="Khardenavis A."/>
            <person name="Kapley A."/>
            <person name="Purohit H.J."/>
        </authorList>
    </citation>
    <scope>NUCLEOTIDE SEQUENCE [LARGE SCALE GENOMIC DNA]</scope>
    <source>
        <strain evidence="6 7">EGD-HP2</strain>
    </source>
</reference>
<dbReference type="InterPro" id="IPR003844">
    <property type="entry name" value="UPF0060"/>
</dbReference>
<feature type="transmembrane region" description="Helical" evidence="5">
    <location>
        <begin position="26"/>
        <end position="47"/>
    </location>
</feature>
<dbReference type="Pfam" id="PF02694">
    <property type="entry name" value="UPF0060"/>
    <property type="match status" value="1"/>
</dbReference>
<dbReference type="EMBL" id="AVPH01000250">
    <property type="protein sequence ID" value="ERE04662.1"/>
    <property type="molecule type" value="Genomic_DNA"/>
</dbReference>
<dbReference type="InterPro" id="IPR037185">
    <property type="entry name" value="EmrE-like"/>
</dbReference>
<dbReference type="NCBIfam" id="NF002586">
    <property type="entry name" value="PRK02237.1"/>
    <property type="match status" value="1"/>
</dbReference>
<sequence length="129" mass="13990">MMLIAPDRREDAEGKSMEWLSGLPRVAGLFVLTALAEIIGCYLPWLVLREGKPWWLLVPAALSLAVFAWLLTLHPAAAGRTYAAYGGVYVAVAIGWLWLVDGVRPDRWDALGCGLALAGMAVIMLAPRS</sequence>
<proteinExistence type="inferred from homology"/>
<dbReference type="PANTHER" id="PTHR36116">
    <property type="entry name" value="UPF0060 MEMBRANE PROTEIN YNFA"/>
    <property type="match status" value="1"/>
</dbReference>
<evidence type="ECO:0000256" key="1">
    <source>
        <dbReference type="ARBA" id="ARBA00022475"/>
    </source>
</evidence>
<evidence type="ECO:0000313" key="7">
    <source>
        <dbReference type="Proteomes" id="UP000016426"/>
    </source>
</evidence>